<evidence type="ECO:0000313" key="2">
    <source>
        <dbReference type="Proteomes" id="UP001175211"/>
    </source>
</evidence>
<dbReference type="GeneID" id="85353082"/>
<name>A0AA39N6R5_ARMTA</name>
<dbReference type="Proteomes" id="UP001175211">
    <property type="component" value="Unassembled WGS sequence"/>
</dbReference>
<dbReference type="EMBL" id="JAUEPS010000013">
    <property type="protein sequence ID" value="KAK0460261.1"/>
    <property type="molecule type" value="Genomic_DNA"/>
</dbReference>
<reference evidence="1" key="1">
    <citation type="submission" date="2023-06" db="EMBL/GenBank/DDBJ databases">
        <authorList>
            <consortium name="Lawrence Berkeley National Laboratory"/>
            <person name="Ahrendt S."/>
            <person name="Sahu N."/>
            <person name="Indic B."/>
            <person name="Wong-Bajracharya J."/>
            <person name="Merenyi Z."/>
            <person name="Ke H.-M."/>
            <person name="Monk M."/>
            <person name="Kocsube S."/>
            <person name="Drula E."/>
            <person name="Lipzen A."/>
            <person name="Balint B."/>
            <person name="Henrissat B."/>
            <person name="Andreopoulos B."/>
            <person name="Martin F.M."/>
            <person name="Harder C.B."/>
            <person name="Rigling D."/>
            <person name="Ford K.L."/>
            <person name="Foster G.D."/>
            <person name="Pangilinan J."/>
            <person name="Papanicolaou A."/>
            <person name="Barry K."/>
            <person name="LaButti K."/>
            <person name="Viragh M."/>
            <person name="Koriabine M."/>
            <person name="Yan M."/>
            <person name="Riley R."/>
            <person name="Champramary S."/>
            <person name="Plett K.L."/>
            <person name="Tsai I.J."/>
            <person name="Slot J."/>
            <person name="Sipos G."/>
            <person name="Plett J."/>
            <person name="Nagy L.G."/>
            <person name="Grigoriev I.V."/>
        </authorList>
    </citation>
    <scope>NUCLEOTIDE SEQUENCE</scope>
    <source>
        <strain evidence="1">CCBAS 213</strain>
    </source>
</reference>
<comment type="caution">
    <text evidence="1">The sequence shown here is derived from an EMBL/GenBank/DDBJ whole genome shotgun (WGS) entry which is preliminary data.</text>
</comment>
<evidence type="ECO:0000313" key="1">
    <source>
        <dbReference type="EMBL" id="KAK0460261.1"/>
    </source>
</evidence>
<proteinExistence type="predicted"/>
<gene>
    <name evidence="1" type="ORF">EV420DRAFT_1478776</name>
</gene>
<accession>A0AA39N6R5</accession>
<protein>
    <submittedName>
        <fullName evidence="1">Uncharacterized protein</fullName>
    </submittedName>
</protein>
<sequence>MPAAPMIPSARHLSRLEGMTLRSLSVSLHKYQSHPSRVVVAAHFRWPLTGGTTFIPVMTSRADALPEDNWIFLVDNKVPENLRLPTFGKWCTSYFDHTDIIGRDLDKLSWVCAFGITVMWAVQDDEKELRSADTKPAKYRIVGGTNHFVHWDDLEKALDAFVAMA</sequence>
<organism evidence="1 2">
    <name type="scientific">Armillaria tabescens</name>
    <name type="common">Ringless honey mushroom</name>
    <name type="synonym">Agaricus tabescens</name>
    <dbReference type="NCBI Taxonomy" id="1929756"/>
    <lineage>
        <taxon>Eukaryota</taxon>
        <taxon>Fungi</taxon>
        <taxon>Dikarya</taxon>
        <taxon>Basidiomycota</taxon>
        <taxon>Agaricomycotina</taxon>
        <taxon>Agaricomycetes</taxon>
        <taxon>Agaricomycetidae</taxon>
        <taxon>Agaricales</taxon>
        <taxon>Marasmiineae</taxon>
        <taxon>Physalacriaceae</taxon>
        <taxon>Desarmillaria</taxon>
    </lineage>
</organism>
<dbReference type="AlphaFoldDB" id="A0AA39N6R5"/>
<keyword evidence="2" id="KW-1185">Reference proteome</keyword>
<dbReference type="RefSeq" id="XP_060332387.1">
    <property type="nucleotide sequence ID" value="XM_060469534.1"/>
</dbReference>